<dbReference type="Gene3D" id="1.20.920.20">
    <property type="match status" value="1"/>
</dbReference>
<dbReference type="Gene3D" id="1.20.920.30">
    <property type="match status" value="1"/>
</dbReference>
<dbReference type="InterPro" id="IPR041589">
    <property type="entry name" value="DNAH3_AAA_lid_1"/>
</dbReference>
<keyword evidence="16" id="KW-1133">Transmembrane helix</keyword>
<feature type="coiled-coil region" evidence="14">
    <location>
        <begin position="3715"/>
        <end position="3763"/>
    </location>
</feature>
<dbReference type="InterPro" id="IPR013594">
    <property type="entry name" value="Dynein_heavy_tail"/>
</dbReference>
<dbReference type="InterPro" id="IPR041466">
    <property type="entry name" value="Dynein_AAA5_ext"/>
</dbReference>
<dbReference type="FunFam" id="3.40.50.300:FF:001080">
    <property type="entry name" value="Dynein, axonemal, heavy chain 5"/>
    <property type="match status" value="1"/>
</dbReference>
<dbReference type="InterPro" id="IPR024317">
    <property type="entry name" value="Dynein_heavy_chain_D4_dom"/>
</dbReference>
<evidence type="ECO:0000259" key="17">
    <source>
        <dbReference type="SMART" id="SM00382"/>
    </source>
</evidence>
<dbReference type="SMART" id="SM00382">
    <property type="entry name" value="AAA"/>
    <property type="match status" value="4"/>
</dbReference>
<dbReference type="GO" id="GO:0045505">
    <property type="term" value="F:dynein intermediate chain binding"/>
    <property type="evidence" value="ECO:0007669"/>
    <property type="project" value="InterPro"/>
</dbReference>
<dbReference type="EMBL" id="UXSR01005678">
    <property type="protein sequence ID" value="VDD83271.1"/>
    <property type="molecule type" value="Genomic_DNA"/>
</dbReference>
<comment type="subcellular location">
    <subcellularLocation>
        <location evidence="1">Cytoplasm</location>
        <location evidence="1">Cytoskeleton</location>
        <location evidence="1">Cilium axoneme</location>
    </subcellularLocation>
</comment>
<evidence type="ECO:0000256" key="3">
    <source>
        <dbReference type="ARBA" id="ARBA00022490"/>
    </source>
</evidence>
<dbReference type="GO" id="GO:0051959">
    <property type="term" value="F:dynein light intermediate chain binding"/>
    <property type="evidence" value="ECO:0007669"/>
    <property type="project" value="InterPro"/>
</dbReference>
<keyword evidence="19" id="KW-1185">Reference proteome</keyword>
<comment type="similarity">
    <text evidence="2">Belongs to the dynein heavy chain family.</text>
</comment>
<evidence type="ECO:0000256" key="6">
    <source>
        <dbReference type="ARBA" id="ARBA00022741"/>
    </source>
</evidence>
<keyword evidence="13" id="KW-0966">Cell projection</keyword>
<proteinExistence type="inferred from homology"/>
<dbReference type="InterPro" id="IPR035699">
    <property type="entry name" value="AAA_6"/>
</dbReference>
<dbReference type="GO" id="GO:0005524">
    <property type="term" value="F:ATP binding"/>
    <property type="evidence" value="ECO:0007669"/>
    <property type="project" value="UniProtKB-KW"/>
</dbReference>
<dbReference type="Gene3D" id="1.20.140.100">
    <property type="entry name" value="Dynein heavy chain, N-terminal domain 2"/>
    <property type="match status" value="1"/>
</dbReference>
<feature type="domain" description="AAA+ ATPase" evidence="17">
    <location>
        <begin position="2098"/>
        <end position="2235"/>
    </location>
</feature>
<dbReference type="PANTHER" id="PTHR46532">
    <property type="entry name" value="MALE FERTILITY FACTOR KL5"/>
    <property type="match status" value="1"/>
</dbReference>
<evidence type="ECO:0000256" key="13">
    <source>
        <dbReference type="ARBA" id="ARBA00023273"/>
    </source>
</evidence>
<dbReference type="GO" id="GO:0031514">
    <property type="term" value="C:motile cilium"/>
    <property type="evidence" value="ECO:0007669"/>
    <property type="project" value="UniProtKB-ARBA"/>
</dbReference>
<keyword evidence="10" id="KW-0969">Cilium</keyword>
<keyword evidence="4" id="KW-0493">Microtubule</keyword>
<sequence length="3866" mass="440557">MGSRIPNQNLCIFLFSQYSDEDKNDDGDNDEGIRLTAVHRHLIACAQCVLGVTNEVIEEALFSVPNYEVCSRFIQAESPAHGALVIGVQSLGQNCVLFLDLRTDDGPITAENVKSRVLMTRRLTPLNSVYNWLVETMSLIFLPAIKAQEGGLGKMGGQAKEMLITALHDYLDSLEAAAICSKQKFKLTACRDVDLEVLQDSQRAIDAAHNLKDLGCLEECVCRWMRQMSLEIQEVDTARQELPNSGPQSEMRFWNQRATRFDLIKQEIAKPLTWQDLENRVITIHNEARMNAKFLHVVIRQCHPLYENQINVMRKQMGRLMHCLQCLYSYSPHYRSFAHMSILFVKITNQMIQSCRGYVEDCGRSPIWSQDPRQLVQRLKDCIELSEAYQKSYHEFQKATRDDQKLMKFSEVQIFGDFHEFVARIEAILHIHTTLERFGVLRNVFVEGGHKLRRHYERIHNFITTRDYDYLDPENRQFVKDFEFFGAEINVLHDNLQEAYDVQCSCSGTVLLNLKQLMRLEQAQVPVARQDERYRRLLVQLRTELEEVGRIFNQDAKDPQIERNSPPFAGRIAWARNHYLRMAEPMSIFWTQSRAICESNEGQATVRQFNRLCEALVGYEITVFRAWKESILERLSGVHASVLIAIQHQNQIVYVPNFDESVRTLLREIVCLDRLGCPIPSLGAEMHRRAVFLKKRVSKVQVGVRSRPTDPDEIRCFAHCPGPLIGSQTANPLCRGKAQLRDLIRLLNDTFQMIPDGIDKLLVVRVHRINEALAPGLYIHDWYSSLFDGWIKQCEQVIGGLQRMLEKAHDILHCRIEPTLEAMSQCRFVVFPEQPKTRLYELPGRANVQLSATLSDAAIYLQSRREPGTGWSLADFIHLSVEQANRTATNLQQLSQMVLDATEEYLDTLLVDFDDFVTNFVENYTRDTGDGGSSAPASKPKRISDSFYSFDGRITSIPNADINEDEEGPRERAQAKRIVVKTVSAINDLVRSFGQRALEATIKSVRNSLDELWRVFGGKDGSGLLKDVTVGTKLKAEHIKPTATVRCEVVFQGDSFNLRPSLDEIQAGLKTIIKSVITSTKGIGKWTESGRQNNPATALIDKKSKRGTGSGPINSVSDLTNLTDLATFRTRASLDSIRSSFHQQSLTNGERQISTLQHSRYSVPRSSVQAGSSAPTYEVEVNCYGDVRHDREVFKAQALLITWMTSMNKINFLPDGEIVELPDVISPFVEFTHLWKTSPQERLQEFLRQHTTPNLLDIEEVCSSLYEVERKLEALFDIYYIGPLEVHTSSFKYLALRRLRQHQQVFVELSTERFIYPVFVAMAQIEETERLISKPPASLSDVSTVMGAISNFREIEVTVDMKIIAAEEAQAVLSKYQLHLPPEVTDRIEAARWTYARVVEHIAKTMDEVLDVQTKHREALREETARMQADIESFVHFFLTKGPGEEGISQTEAIDRQMLFRNTYEQLVRKADNLQKGQQLFGLPLMNLTNLKAVGKQMEMLQRLYTLYRDVCKVVNGFKETPWKETNCEEIEYQLLALQTRKKCGGGKSAALVEQHVESMFSHPENLVYWHRCRKLPGALRTWSLYFELEATLSTLVGKMPILQMLRSSAMKSRHWVAISKITGRANIDPEHNDLTTQAVIDLPIGPNDGAMKEAVEEVCVGAAREKEIETKLLRVANDWSGQELILTSFKNRGELLLKGDRIVEVQGLLEDSLMTLTSLSNNRFNRHFKELIATWVSNLTTVSEVLDVWMKVQSLWVYLEAVFVGGDIAKQLPVEARRFQAVDRSWVKVMDRARETPTVVACCTMDSSLLDILPKMLEQLEVCQRSLSGYLESKRLLFPRFFFVSDPVLLEILGQASSPEAIQVHLLAIFDSIHHLYFTGDTSRILAVYSAINEELILSPALKCEGPVETWLTALHITVKYSLLDRIRQAHLQLMDPEVDLLKFFDEQTCQLAILGIQLIWTRDATNALIDSRDLPRRMKETSKHFASLLDMLIGKTTMDLKPEERTKYETLITIHLHQKDIFEGIVAQGIRSTDDFEWLKQTRAYFLEEMNMCVLSITNVDFEYQNEFLGCTERLVITPLTDRCYITLAQALNMSYGGAPAGPAGTGKTETVKDMGRCLGQYVVVFNCSDQMDFRGLGRIFKGLGQSGAWGCFDEFNRIELPVLSVAAQQIAIVMFAKRDNKDHFVFSDGDVVSLNPEFGIFITMNPDYAGRQQLPENLKANFRPVAMMVPDRQIIIRVKMASCGFIDNMSLSKKFFCLYNLCEEQLSKQVHYDFGLRNILSVLRTFGAVRRSSPDEPEGRIVMRVLRDMNLSKLVDQDEPLFLSILKDLFPGVILGGRNAKNSEIVEALKQNAEGMGLIAHKPWMVKVLQLYETQKVRHGLILLGPSGSGKSKCVELLLKTLTEIHQARREVRMNPKAITAAQMFGRLDVATNDWTDGIFSTIWRRTTKMRRDEHYWLILDGPIDAIWIENLNSVLDDNKTLTLANGDRIPMAPRCKILFEVDSVENASPATISRNGIVFMSSTAINWEPLFKPAVCGSSSALLRPDGPVVDSTVGIIDVDIFQTWVQTRQKLERTRLTELANTVFPSVIRFVTQEARVKMKFLEAFYVAQFCDCYSAFSLPETDEAALHEMQFLLALAWSFGALLERDERVKFDEYLRNARVFGQLMMPPPTIRGKQVTLFDYRIDYDFDRWEHWGMVVPFYDYPRRGFVDFERVLVPNQDNVVTEFLVTRVSKTGRSFLLFGEPGTAKTAIINKYMQSFSKETDIARNCNFSSATTPFTFQSSVEGFVDKRVGFTYGPPLGKKLTIFIDDISLPVVNEWGDQVTNEIVRQTMECGGFYSLEKPGEFITIVDVKFAAAMVTPGGGRNDIPMRLKRQFCVFNCSLPSDASIDTIFATIACGHFSSERGFAKDVQDVVIKLVPLTRRIWASVKAKMLPTPMKFHYVFNLRDLSCIWRGITFASSEVFKTRELLILLWKNEVTRVLSDKMTNAKDKAWFVQRLELQAVDFFGHSISPLLQEEVLFCDFMTGNEESLDSLADDDDDATANMSTKLRKHITGHQANCWLKLSLFSSSSSSFSSLSPFPLPLLFLLLLLLLHLLRHLLLLLFLLLLFIFLLFSLLLLILHFLLHLLLFLLLLLSLLLLLILLFLFLLFFLLLLLLPLLLLILLLFTLFLLLLLQVYDINALRERLEHYLEAMNLDNRKVPLRMVLFNEAIEHVVRACRALRSDRGNILMVGSGGCGKGTILRLSAYVCEYQVFTINTSSVYGVSNLLEDIKTMYRKAGAGGKGIVFLFSDRNIQDEIFLDYINNILMGGMVEGYFNREELEEVSNNLVTTYRRERPRKPAELPQLIDFFLQRAHRNVHVGLVFSQVGEKFRSRALAFPGLIAGCTIDWFHDWPREALVGCADRVMQSFGPCRDNAAMRGSCVQVAADVHLYAKKMCKNYFHISRRTIHVTPKIFFHFLEACQTIYDRKHKEMTEVTDRMDTGVQKLKEAKESIAFLKVELAEAEEELKVANAQSEVVLERVLHETQVASKVRNRVEEAKQKCELIVKSIENDHREAQQKLVAAKPALEEAEEALNTIKPADIATVRKLPKPPNLIMRIMDCVDILFYRPLVPVEADTEKHGFIKTSWNESIRFMSNQGFLNLLLNYPRHILTDEMIDLLEPYMMLPDYNTESARKTCGNVAGLLQWTTSMVKYFFVSKVVIPLQDNLKKAELVLRKAQAQLSQVEGVLSDKTAMLNRVQGEYDEAVRKKQKLQDDADLCIRRMNTANRLTEGLIDEAERWESTSKLYKRLIVLLTGDAIALANFLTYMGGFNQIIRFSAHKLCTRLLRQHGVPHSDGLNCVKALAAPNAVSQRKCRHP</sequence>
<keyword evidence="9 14" id="KW-0175">Coiled coil</keyword>
<keyword evidence="16" id="KW-0812">Transmembrane</keyword>
<dbReference type="SUPFAM" id="SSF52540">
    <property type="entry name" value="P-loop containing nucleoside triphosphate hydrolases"/>
    <property type="match status" value="4"/>
</dbReference>
<dbReference type="InterPro" id="IPR003593">
    <property type="entry name" value="AAA+_ATPase"/>
</dbReference>
<reference evidence="18 19" key="1">
    <citation type="submission" date="2018-10" db="EMBL/GenBank/DDBJ databases">
        <authorList>
            <consortium name="Pathogen Informatics"/>
        </authorList>
    </citation>
    <scope>NUCLEOTIDE SEQUENCE [LARGE SCALE GENOMIC DNA]</scope>
</reference>
<dbReference type="Pfam" id="PF08393">
    <property type="entry name" value="DHC_N2"/>
    <property type="match status" value="1"/>
</dbReference>
<dbReference type="Gene3D" id="1.20.58.1120">
    <property type="match status" value="1"/>
</dbReference>
<protein>
    <recommendedName>
        <fullName evidence="17">AAA+ ATPase domain-containing protein</fullName>
    </recommendedName>
</protein>
<keyword evidence="5" id="KW-0677">Repeat</keyword>
<dbReference type="FunFam" id="1.20.140.100:FF:000003">
    <property type="entry name" value="Dynein, axonemal, heavy chain 5"/>
    <property type="match status" value="1"/>
</dbReference>
<dbReference type="Pfam" id="PF12780">
    <property type="entry name" value="AAA_8"/>
    <property type="match status" value="1"/>
</dbReference>
<dbReference type="InterPro" id="IPR043157">
    <property type="entry name" value="Dynein_AAA1S"/>
</dbReference>
<dbReference type="PANTHER" id="PTHR46532:SF4">
    <property type="entry name" value="AAA+ ATPASE DOMAIN-CONTAINING PROTEIN"/>
    <property type="match status" value="1"/>
</dbReference>
<feature type="transmembrane region" description="Helical" evidence="16">
    <location>
        <begin position="3133"/>
        <end position="3158"/>
    </location>
</feature>
<feature type="transmembrane region" description="Helical" evidence="16">
    <location>
        <begin position="3106"/>
        <end position="3127"/>
    </location>
</feature>
<feature type="transmembrane region" description="Helical" evidence="16">
    <location>
        <begin position="3080"/>
        <end position="3099"/>
    </location>
</feature>
<evidence type="ECO:0000256" key="4">
    <source>
        <dbReference type="ARBA" id="ARBA00022701"/>
    </source>
</evidence>
<feature type="domain" description="AAA+ ATPase" evidence="17">
    <location>
        <begin position="2380"/>
        <end position="2508"/>
    </location>
</feature>
<dbReference type="Pfam" id="PF12777">
    <property type="entry name" value="MT"/>
    <property type="match status" value="1"/>
</dbReference>
<feature type="domain" description="AAA+ ATPase" evidence="17">
    <location>
        <begin position="3231"/>
        <end position="3371"/>
    </location>
</feature>
<dbReference type="FunFam" id="1.10.8.710:FF:000003">
    <property type="entry name" value="Dynein axonemal heavy chain 5"/>
    <property type="match status" value="1"/>
</dbReference>
<keyword evidence="7" id="KW-0067">ATP-binding</keyword>
<feature type="domain" description="AAA+ ATPase" evidence="17">
    <location>
        <begin position="2739"/>
        <end position="2879"/>
    </location>
</feature>
<keyword evidence="3" id="KW-0963">Cytoplasm</keyword>
<evidence type="ECO:0000313" key="18">
    <source>
        <dbReference type="EMBL" id="VDD83271.1"/>
    </source>
</evidence>
<evidence type="ECO:0000256" key="9">
    <source>
        <dbReference type="ARBA" id="ARBA00023054"/>
    </source>
</evidence>
<evidence type="ECO:0000256" key="1">
    <source>
        <dbReference type="ARBA" id="ARBA00004430"/>
    </source>
</evidence>
<dbReference type="GO" id="GO:0005858">
    <property type="term" value="C:axonemal dynein complex"/>
    <property type="evidence" value="ECO:0007669"/>
    <property type="project" value="TreeGrafter"/>
</dbReference>
<keyword evidence="16" id="KW-0472">Membrane</keyword>
<keyword evidence="12" id="KW-0206">Cytoskeleton</keyword>
<dbReference type="InterPro" id="IPR042228">
    <property type="entry name" value="Dynein_linker_3"/>
</dbReference>
<dbReference type="InterPro" id="IPR027417">
    <property type="entry name" value="P-loop_NTPase"/>
</dbReference>
<dbReference type="Gene3D" id="3.20.180.20">
    <property type="entry name" value="Dynein heavy chain, N-terminal domain 2"/>
    <property type="match status" value="1"/>
</dbReference>
<evidence type="ECO:0000256" key="16">
    <source>
        <dbReference type="SAM" id="Phobius"/>
    </source>
</evidence>
<feature type="transmembrane region" description="Helical" evidence="16">
    <location>
        <begin position="3165"/>
        <end position="3184"/>
    </location>
</feature>
<dbReference type="Pfam" id="PF12774">
    <property type="entry name" value="AAA_6"/>
    <property type="match status" value="1"/>
</dbReference>
<dbReference type="Pfam" id="PF17852">
    <property type="entry name" value="Dynein_AAA_lid"/>
    <property type="match status" value="1"/>
</dbReference>
<dbReference type="FunFam" id="3.40.50.300:FF:000044">
    <property type="entry name" value="Dynein heavy chain 5, axonemal"/>
    <property type="match status" value="1"/>
</dbReference>
<dbReference type="Gene3D" id="1.10.287.2620">
    <property type="match status" value="1"/>
</dbReference>
<dbReference type="Gene3D" id="1.10.472.130">
    <property type="match status" value="1"/>
</dbReference>
<evidence type="ECO:0000313" key="19">
    <source>
        <dbReference type="Proteomes" id="UP000267029"/>
    </source>
</evidence>
<dbReference type="InterPro" id="IPR024743">
    <property type="entry name" value="Dynein_HC_stalk"/>
</dbReference>
<evidence type="ECO:0000256" key="12">
    <source>
        <dbReference type="ARBA" id="ARBA00023212"/>
    </source>
</evidence>
<dbReference type="Pfam" id="PF12775">
    <property type="entry name" value="AAA_7"/>
    <property type="match status" value="1"/>
</dbReference>
<dbReference type="InterPro" id="IPR026983">
    <property type="entry name" value="DHC"/>
</dbReference>
<name>A0A0R3UNA7_MESCO</name>
<evidence type="ECO:0000256" key="8">
    <source>
        <dbReference type="ARBA" id="ARBA00023017"/>
    </source>
</evidence>
<dbReference type="Gene3D" id="1.10.8.710">
    <property type="match status" value="1"/>
</dbReference>
<dbReference type="Proteomes" id="UP000267029">
    <property type="component" value="Unassembled WGS sequence"/>
</dbReference>
<dbReference type="GO" id="GO:0005874">
    <property type="term" value="C:microtubule"/>
    <property type="evidence" value="ECO:0007669"/>
    <property type="project" value="UniProtKB-KW"/>
</dbReference>
<dbReference type="OrthoDB" id="286107at2759"/>
<dbReference type="Gene3D" id="3.40.50.300">
    <property type="entry name" value="P-loop containing nucleotide triphosphate hydrolases"/>
    <property type="match status" value="4"/>
</dbReference>
<evidence type="ECO:0000256" key="10">
    <source>
        <dbReference type="ARBA" id="ARBA00023069"/>
    </source>
</evidence>
<keyword evidence="11" id="KW-0505">Motor protein</keyword>
<evidence type="ECO:0000256" key="2">
    <source>
        <dbReference type="ARBA" id="ARBA00008887"/>
    </source>
</evidence>
<dbReference type="Pfam" id="PF17857">
    <property type="entry name" value="AAA_lid_1"/>
    <property type="match status" value="1"/>
</dbReference>
<evidence type="ECO:0000256" key="11">
    <source>
        <dbReference type="ARBA" id="ARBA00023175"/>
    </source>
</evidence>
<feature type="region of interest" description="Disordered" evidence="15">
    <location>
        <begin position="1086"/>
        <end position="1114"/>
    </location>
</feature>
<organism evidence="18 19">
    <name type="scientific">Mesocestoides corti</name>
    <name type="common">Flatworm</name>
    <dbReference type="NCBI Taxonomy" id="53468"/>
    <lineage>
        <taxon>Eukaryota</taxon>
        <taxon>Metazoa</taxon>
        <taxon>Spiralia</taxon>
        <taxon>Lophotrochozoa</taxon>
        <taxon>Platyhelminthes</taxon>
        <taxon>Cestoda</taxon>
        <taxon>Eucestoda</taxon>
        <taxon>Cyclophyllidea</taxon>
        <taxon>Mesocestoididae</taxon>
        <taxon>Mesocestoides</taxon>
    </lineage>
</organism>
<evidence type="ECO:0000256" key="15">
    <source>
        <dbReference type="SAM" id="MobiDB-lite"/>
    </source>
</evidence>
<dbReference type="FunFam" id="3.20.180.20:FF:000001">
    <property type="entry name" value="Dynein axonemal heavy chain 5"/>
    <property type="match status" value="1"/>
</dbReference>
<dbReference type="InterPro" id="IPR013602">
    <property type="entry name" value="Dynein_heavy_linker"/>
</dbReference>
<feature type="coiled-coil region" evidence="14">
    <location>
        <begin position="3494"/>
        <end position="3567"/>
    </location>
</feature>
<gene>
    <name evidence="18" type="ORF">MCOS_LOCUS9274</name>
</gene>
<keyword evidence="8" id="KW-0243">Dynein</keyword>
<keyword evidence="6" id="KW-0547">Nucleotide-binding</keyword>
<evidence type="ECO:0000256" key="7">
    <source>
        <dbReference type="ARBA" id="ARBA00022840"/>
    </source>
</evidence>
<accession>A0A0R3UNA7</accession>
<dbReference type="InterPro" id="IPR042222">
    <property type="entry name" value="Dynein_2_N"/>
</dbReference>
<evidence type="ECO:0000256" key="14">
    <source>
        <dbReference type="SAM" id="Coils"/>
    </source>
</evidence>
<evidence type="ECO:0000256" key="5">
    <source>
        <dbReference type="ARBA" id="ARBA00022737"/>
    </source>
</evidence>
<dbReference type="STRING" id="53468.A0A0R3UNA7"/>
<dbReference type="GO" id="GO:0007018">
    <property type="term" value="P:microtubule-based movement"/>
    <property type="evidence" value="ECO:0007669"/>
    <property type="project" value="InterPro"/>
</dbReference>
<dbReference type="Pfam" id="PF08385">
    <property type="entry name" value="DHC_N1"/>
    <property type="match status" value="1"/>
</dbReference>